<proteinExistence type="predicted"/>
<sequence length="380" mass="40318">MLSTLEDRHAKARRRARMRHHGARLLVAVVVLMFVVGLPWVVWKAPYLLDARYIREKTVGDGAGSATLVTGMRTAAVTSFAALGAGIALLYTARTYRLTRRGQVTDRFIKALERLESDKTYARTGGVLALEKIVQDSPDHAVDAARVLLQFVRDEAQAPSAGTAPAEGSAGRAPAASSAMALDVQAAIAALTRPTFRTHVGPNEPFDLSGLHLAGADLFKADLTGADLSGTQLTRVNLNEATLTGANLTRADLIDATLTSANLLEAKLVEADLWGANLHDANLLRATILADLTQATLTEARLNAATLAESVLIKANLTGAWLEGADLEGTDLSGATLTDAQKLTRRQIEVAIVDSETVLPSYLTAAALPQTESVPESVNE</sequence>
<protein>
    <submittedName>
        <fullName evidence="1">Pentapeptide repeat-containing protein</fullName>
    </submittedName>
</protein>
<evidence type="ECO:0000313" key="2">
    <source>
        <dbReference type="Proteomes" id="UP001348369"/>
    </source>
</evidence>
<dbReference type="EMBL" id="CP109109">
    <property type="protein sequence ID" value="WSB99069.1"/>
    <property type="molecule type" value="Genomic_DNA"/>
</dbReference>
<evidence type="ECO:0000313" key="1">
    <source>
        <dbReference type="EMBL" id="WSB99069.1"/>
    </source>
</evidence>
<accession>A0ACD4ZKQ0</accession>
<dbReference type="Proteomes" id="UP001348369">
    <property type="component" value="Chromosome"/>
</dbReference>
<reference evidence="1" key="1">
    <citation type="submission" date="2022-10" db="EMBL/GenBank/DDBJ databases">
        <title>The complete genomes of actinobacterial strains from the NBC collection.</title>
        <authorList>
            <person name="Joergensen T.S."/>
            <person name="Alvarez Arevalo M."/>
            <person name="Sterndorff E.B."/>
            <person name="Faurdal D."/>
            <person name="Vuksanovic O."/>
            <person name="Mourched A.-S."/>
            <person name="Charusanti P."/>
            <person name="Shaw S."/>
            <person name="Blin K."/>
            <person name="Weber T."/>
        </authorList>
    </citation>
    <scope>NUCLEOTIDE SEQUENCE</scope>
    <source>
        <strain evidence="1">NBC 01771</strain>
    </source>
</reference>
<organism evidence="1 2">
    <name type="scientific">Streptomyces scopuliridis</name>
    <dbReference type="NCBI Taxonomy" id="452529"/>
    <lineage>
        <taxon>Bacteria</taxon>
        <taxon>Bacillati</taxon>
        <taxon>Actinomycetota</taxon>
        <taxon>Actinomycetes</taxon>
        <taxon>Kitasatosporales</taxon>
        <taxon>Streptomycetaceae</taxon>
        <taxon>Streptomyces</taxon>
    </lineage>
</organism>
<gene>
    <name evidence="1" type="ORF">OG835_19930</name>
</gene>
<keyword evidence="2" id="KW-1185">Reference proteome</keyword>
<name>A0ACD4ZKQ0_9ACTN</name>